<feature type="transmembrane region" description="Helical" evidence="1">
    <location>
        <begin position="6"/>
        <end position="24"/>
    </location>
</feature>
<accession>A0ABX0J935</accession>
<keyword evidence="1" id="KW-1133">Transmembrane helix</keyword>
<organism evidence="2 3">
    <name type="scientific">Paenibacillus agricola</name>
    <dbReference type="NCBI Taxonomy" id="2716264"/>
    <lineage>
        <taxon>Bacteria</taxon>
        <taxon>Bacillati</taxon>
        <taxon>Bacillota</taxon>
        <taxon>Bacilli</taxon>
        <taxon>Bacillales</taxon>
        <taxon>Paenibacillaceae</taxon>
        <taxon>Paenibacillus</taxon>
    </lineage>
</organism>
<feature type="transmembrane region" description="Helical" evidence="1">
    <location>
        <begin position="31"/>
        <end position="51"/>
    </location>
</feature>
<protein>
    <submittedName>
        <fullName evidence="2">Uncharacterized protein</fullName>
    </submittedName>
</protein>
<dbReference type="RefSeq" id="WP_166149969.1">
    <property type="nucleotide sequence ID" value="NZ_JAAOIW010000004.1"/>
</dbReference>
<keyword evidence="3" id="KW-1185">Reference proteome</keyword>
<keyword evidence="1" id="KW-0812">Transmembrane</keyword>
<dbReference type="Proteomes" id="UP001165962">
    <property type="component" value="Unassembled WGS sequence"/>
</dbReference>
<dbReference type="EMBL" id="JAAOIW010000004">
    <property type="protein sequence ID" value="NHN30669.1"/>
    <property type="molecule type" value="Genomic_DNA"/>
</dbReference>
<reference evidence="2" key="1">
    <citation type="submission" date="2020-03" db="EMBL/GenBank/DDBJ databases">
        <title>Draft sequencing of Paenibacilllus sp. S3N08.</title>
        <authorList>
            <person name="Kim D.-U."/>
        </authorList>
    </citation>
    <scope>NUCLEOTIDE SEQUENCE</scope>
    <source>
        <strain evidence="2">S3N08</strain>
    </source>
</reference>
<name>A0ABX0J935_9BACL</name>
<keyword evidence="1" id="KW-0472">Membrane</keyword>
<evidence type="ECO:0000256" key="1">
    <source>
        <dbReference type="SAM" id="Phobius"/>
    </source>
</evidence>
<proteinExistence type="predicted"/>
<evidence type="ECO:0000313" key="3">
    <source>
        <dbReference type="Proteomes" id="UP001165962"/>
    </source>
</evidence>
<comment type="caution">
    <text evidence="2">The sequence shown here is derived from an EMBL/GenBank/DDBJ whole genome shotgun (WGS) entry which is preliminary data.</text>
</comment>
<gene>
    <name evidence="2" type="ORF">G9U52_12580</name>
</gene>
<sequence length="78" mass="8829">MIWPILGVLSATGLMIWVEVPGLWKKQQFKELLIFSVLLIMGTSLGIAQAAKIEIASPLDWISYVFEPVGEWILRMLK</sequence>
<evidence type="ECO:0000313" key="2">
    <source>
        <dbReference type="EMBL" id="NHN30669.1"/>
    </source>
</evidence>